<gene>
    <name evidence="1" type="ORF">HPB50_000451</name>
</gene>
<name>A0ACB7TET1_HYAAI</name>
<proteinExistence type="predicted"/>
<keyword evidence="2" id="KW-1185">Reference proteome</keyword>
<organism evidence="1 2">
    <name type="scientific">Hyalomma asiaticum</name>
    <name type="common">Tick</name>
    <dbReference type="NCBI Taxonomy" id="266040"/>
    <lineage>
        <taxon>Eukaryota</taxon>
        <taxon>Metazoa</taxon>
        <taxon>Ecdysozoa</taxon>
        <taxon>Arthropoda</taxon>
        <taxon>Chelicerata</taxon>
        <taxon>Arachnida</taxon>
        <taxon>Acari</taxon>
        <taxon>Parasitiformes</taxon>
        <taxon>Ixodida</taxon>
        <taxon>Ixodoidea</taxon>
        <taxon>Ixodidae</taxon>
        <taxon>Hyalomminae</taxon>
        <taxon>Hyalomma</taxon>
    </lineage>
</organism>
<dbReference type="EMBL" id="CM023481">
    <property type="protein sequence ID" value="KAH6943897.1"/>
    <property type="molecule type" value="Genomic_DNA"/>
</dbReference>
<protein>
    <submittedName>
        <fullName evidence="1">Uncharacterized protein</fullName>
    </submittedName>
</protein>
<reference evidence="1" key="1">
    <citation type="submission" date="2020-05" db="EMBL/GenBank/DDBJ databases">
        <title>Large-scale comparative analyses of tick genomes elucidate their genetic diversity and vector capacities.</title>
        <authorList>
            <person name="Jia N."/>
            <person name="Wang J."/>
            <person name="Shi W."/>
            <person name="Du L."/>
            <person name="Sun Y."/>
            <person name="Zhan W."/>
            <person name="Jiang J."/>
            <person name="Wang Q."/>
            <person name="Zhang B."/>
            <person name="Ji P."/>
            <person name="Sakyi L.B."/>
            <person name="Cui X."/>
            <person name="Yuan T."/>
            <person name="Jiang B."/>
            <person name="Yang W."/>
            <person name="Lam T.T.-Y."/>
            <person name="Chang Q."/>
            <person name="Ding S."/>
            <person name="Wang X."/>
            <person name="Zhu J."/>
            <person name="Ruan X."/>
            <person name="Zhao L."/>
            <person name="Wei J."/>
            <person name="Que T."/>
            <person name="Du C."/>
            <person name="Cheng J."/>
            <person name="Dai P."/>
            <person name="Han X."/>
            <person name="Huang E."/>
            <person name="Gao Y."/>
            <person name="Liu J."/>
            <person name="Shao H."/>
            <person name="Ye R."/>
            <person name="Li L."/>
            <person name="Wei W."/>
            <person name="Wang X."/>
            <person name="Wang C."/>
            <person name="Yang T."/>
            <person name="Huo Q."/>
            <person name="Li W."/>
            <person name="Guo W."/>
            <person name="Chen H."/>
            <person name="Zhou L."/>
            <person name="Ni X."/>
            <person name="Tian J."/>
            <person name="Zhou Y."/>
            <person name="Sheng Y."/>
            <person name="Liu T."/>
            <person name="Pan Y."/>
            <person name="Xia L."/>
            <person name="Li J."/>
            <person name="Zhao F."/>
            <person name="Cao W."/>
        </authorList>
    </citation>
    <scope>NUCLEOTIDE SEQUENCE</scope>
    <source>
        <strain evidence="1">Hyas-2018</strain>
    </source>
</reference>
<evidence type="ECO:0000313" key="1">
    <source>
        <dbReference type="EMBL" id="KAH6943897.1"/>
    </source>
</evidence>
<evidence type="ECO:0000313" key="2">
    <source>
        <dbReference type="Proteomes" id="UP000821845"/>
    </source>
</evidence>
<comment type="caution">
    <text evidence="1">The sequence shown here is derived from an EMBL/GenBank/DDBJ whole genome shotgun (WGS) entry which is preliminary data.</text>
</comment>
<dbReference type="Proteomes" id="UP000821845">
    <property type="component" value="Chromosome 1"/>
</dbReference>
<accession>A0ACB7TET1</accession>
<sequence>MESPYHCEDCKRKFNGPMPYAAHINGCKRPKNLHSSVLGISELKASPVICRICNVQLSSEVIYTLHELGKQHQSMLRLGAAKELLRGLDERGDAGCPSDVGSPSASGATPPNEDQPGPSHSRCETVQASYAGKETVEVIPRYARHDTRQGGAPFARREALHAGGQSFLLSKTSQVSKSTSGRTPKEEKTIKYGYGCEHCGIVGFRNETYRAHHMKTADHLARSRQANNDVRRKLRGTENLGVQYHQ</sequence>